<sequence>MDLVILNRDQMARMTPELAPPSPNFHTMPQGGRLTHDFKINVHQAHTHAGPSVESDFELGVLQQQSRDLTTRPPWPN</sequence>
<organism evidence="1 2">
    <name type="scientific">Araneus ventricosus</name>
    <name type="common">Orbweaver spider</name>
    <name type="synonym">Epeira ventricosa</name>
    <dbReference type="NCBI Taxonomy" id="182803"/>
    <lineage>
        <taxon>Eukaryota</taxon>
        <taxon>Metazoa</taxon>
        <taxon>Ecdysozoa</taxon>
        <taxon>Arthropoda</taxon>
        <taxon>Chelicerata</taxon>
        <taxon>Arachnida</taxon>
        <taxon>Araneae</taxon>
        <taxon>Araneomorphae</taxon>
        <taxon>Entelegynae</taxon>
        <taxon>Araneoidea</taxon>
        <taxon>Araneidae</taxon>
        <taxon>Araneus</taxon>
    </lineage>
</organism>
<gene>
    <name evidence="1" type="ORF">AVEN_114112_1</name>
</gene>
<reference evidence="1 2" key="1">
    <citation type="journal article" date="2019" name="Sci. Rep.">
        <title>Orb-weaving spider Araneus ventricosus genome elucidates the spidroin gene catalogue.</title>
        <authorList>
            <person name="Kono N."/>
            <person name="Nakamura H."/>
            <person name="Ohtoshi R."/>
            <person name="Moran D.A.P."/>
            <person name="Shinohara A."/>
            <person name="Yoshida Y."/>
            <person name="Fujiwara M."/>
            <person name="Mori M."/>
            <person name="Tomita M."/>
            <person name="Arakawa K."/>
        </authorList>
    </citation>
    <scope>NUCLEOTIDE SEQUENCE [LARGE SCALE GENOMIC DNA]</scope>
</reference>
<dbReference type="Proteomes" id="UP000499080">
    <property type="component" value="Unassembled WGS sequence"/>
</dbReference>
<protein>
    <submittedName>
        <fullName evidence="1">Uncharacterized protein</fullName>
    </submittedName>
</protein>
<keyword evidence="2" id="KW-1185">Reference proteome</keyword>
<name>A0A4Y2IVV5_ARAVE</name>
<dbReference type="AlphaFoldDB" id="A0A4Y2IVV5"/>
<evidence type="ECO:0000313" key="1">
    <source>
        <dbReference type="EMBL" id="GBM81937.1"/>
    </source>
</evidence>
<accession>A0A4Y2IVV5</accession>
<comment type="caution">
    <text evidence="1">The sequence shown here is derived from an EMBL/GenBank/DDBJ whole genome shotgun (WGS) entry which is preliminary data.</text>
</comment>
<evidence type="ECO:0000313" key="2">
    <source>
        <dbReference type="Proteomes" id="UP000499080"/>
    </source>
</evidence>
<proteinExistence type="predicted"/>
<dbReference type="EMBL" id="BGPR01108144">
    <property type="protein sequence ID" value="GBM81937.1"/>
    <property type="molecule type" value="Genomic_DNA"/>
</dbReference>